<reference evidence="3" key="1">
    <citation type="submission" date="2019-02" db="EMBL/GenBank/DDBJ databases">
        <authorList>
            <person name="Gruber-Vodicka R. H."/>
            <person name="Seah K. B. B."/>
        </authorList>
    </citation>
    <scope>NUCLEOTIDE SEQUENCE</scope>
    <source>
        <strain evidence="4">BECK_S127</strain>
        <strain evidence="3">BECK_S1320</strain>
        <strain evidence="2">BECK_S1321</strain>
    </source>
</reference>
<gene>
    <name evidence="4" type="ORF">BECKSD772D_GA0070982_11349</name>
    <name evidence="3" type="ORF">BECKSD772E_GA0070983_11439</name>
    <name evidence="2" type="ORF">BECKSD772F_GA0070984_11399</name>
</gene>
<evidence type="ECO:0000313" key="4">
    <source>
        <dbReference type="EMBL" id="VFK80630.1"/>
    </source>
</evidence>
<evidence type="ECO:0000313" key="3">
    <source>
        <dbReference type="EMBL" id="VFK48814.1"/>
    </source>
</evidence>
<dbReference type="AlphaFoldDB" id="A0A450Z4U0"/>
<accession>A0A450Z4U0</accession>
<name>A0A450Z4U0_9GAMM</name>
<dbReference type="EMBL" id="CAADFU010000143">
    <property type="protein sequence ID" value="VFK48814.1"/>
    <property type="molecule type" value="Genomic_DNA"/>
</dbReference>
<feature type="region of interest" description="Disordered" evidence="1">
    <location>
        <begin position="43"/>
        <end position="67"/>
    </location>
</feature>
<proteinExistence type="predicted"/>
<feature type="compositionally biased region" description="Basic and acidic residues" evidence="1">
    <location>
        <begin position="50"/>
        <end position="67"/>
    </location>
</feature>
<dbReference type="EMBL" id="CAADFR010000139">
    <property type="protein sequence ID" value="VFK43205.1"/>
    <property type="molecule type" value="Genomic_DNA"/>
</dbReference>
<sequence length="206" mass="23597">MTNTSKKSLEEKIAKLDALIASTTHKGEKDSAIFAREKLLKKLKKHAKHEKSTKQKRSSEEPKKREKKPVDDFFYRKENCLRKSWDRSKASFYQKRFICGLVERANLSCPPSFLQKFVNSLGLEQATRIINNLIEIAGDPRENPATKRQVAFLKKNLVLGLSEDLIGILKSRDASKIIGAIKIIKELEDSLKGPEIEKLRTFLEEE</sequence>
<protein>
    <submittedName>
        <fullName evidence="3">Uncharacterized protein</fullName>
    </submittedName>
</protein>
<evidence type="ECO:0000313" key="2">
    <source>
        <dbReference type="EMBL" id="VFK43205.1"/>
    </source>
</evidence>
<organism evidence="3">
    <name type="scientific">Candidatus Kentrum sp. SD</name>
    <dbReference type="NCBI Taxonomy" id="2126332"/>
    <lineage>
        <taxon>Bacteria</taxon>
        <taxon>Pseudomonadati</taxon>
        <taxon>Pseudomonadota</taxon>
        <taxon>Gammaproteobacteria</taxon>
        <taxon>Candidatus Kentrum</taxon>
    </lineage>
</organism>
<evidence type="ECO:0000256" key="1">
    <source>
        <dbReference type="SAM" id="MobiDB-lite"/>
    </source>
</evidence>
<dbReference type="EMBL" id="CAADHB010000134">
    <property type="protein sequence ID" value="VFK80630.1"/>
    <property type="molecule type" value="Genomic_DNA"/>
</dbReference>